<name>A7EPC7_SCLS1</name>
<proteinExistence type="predicted"/>
<sequence>MPKMPKDSDIRIHIAEGIPLVDYSAISEESSANISLLNARTAKESIQQIQEPAKSIKQSNKKQITPTYELH</sequence>
<dbReference type="RefSeq" id="XP_001591730.1">
    <property type="nucleotide sequence ID" value="XM_001591680.1"/>
</dbReference>
<dbReference type="EMBL" id="CH476629">
    <property type="protein sequence ID" value="EDO04693.1"/>
    <property type="molecule type" value="Genomic_DNA"/>
</dbReference>
<dbReference type="Proteomes" id="UP000001312">
    <property type="component" value="Unassembled WGS sequence"/>
</dbReference>
<keyword evidence="3" id="KW-1185">Reference proteome</keyword>
<evidence type="ECO:0000313" key="2">
    <source>
        <dbReference type="EMBL" id="EDO04693.1"/>
    </source>
</evidence>
<reference evidence="3" key="1">
    <citation type="journal article" date="2011" name="PLoS Genet.">
        <title>Genomic analysis of the necrotrophic fungal pathogens Sclerotinia sclerotiorum and Botrytis cinerea.</title>
        <authorList>
            <person name="Amselem J."/>
            <person name="Cuomo C.A."/>
            <person name="van Kan J.A."/>
            <person name="Viaud M."/>
            <person name="Benito E.P."/>
            <person name="Couloux A."/>
            <person name="Coutinho P.M."/>
            <person name="de Vries R.P."/>
            <person name="Dyer P.S."/>
            <person name="Fillinger S."/>
            <person name="Fournier E."/>
            <person name="Gout L."/>
            <person name="Hahn M."/>
            <person name="Kohn L."/>
            <person name="Lapalu N."/>
            <person name="Plummer K.M."/>
            <person name="Pradier J.M."/>
            <person name="Quevillon E."/>
            <person name="Sharon A."/>
            <person name="Simon A."/>
            <person name="ten Have A."/>
            <person name="Tudzynski B."/>
            <person name="Tudzynski P."/>
            <person name="Wincker P."/>
            <person name="Andrew M."/>
            <person name="Anthouard V."/>
            <person name="Beever R.E."/>
            <person name="Beffa R."/>
            <person name="Benoit I."/>
            <person name="Bouzid O."/>
            <person name="Brault B."/>
            <person name="Chen Z."/>
            <person name="Choquer M."/>
            <person name="Collemare J."/>
            <person name="Cotton P."/>
            <person name="Danchin E.G."/>
            <person name="Da Silva C."/>
            <person name="Gautier A."/>
            <person name="Giraud C."/>
            <person name="Giraud T."/>
            <person name="Gonzalez C."/>
            <person name="Grossetete S."/>
            <person name="Guldener U."/>
            <person name="Henrissat B."/>
            <person name="Howlett B.J."/>
            <person name="Kodira C."/>
            <person name="Kretschmer M."/>
            <person name="Lappartient A."/>
            <person name="Leroch M."/>
            <person name="Levis C."/>
            <person name="Mauceli E."/>
            <person name="Neuveglise C."/>
            <person name="Oeser B."/>
            <person name="Pearson M."/>
            <person name="Poulain J."/>
            <person name="Poussereau N."/>
            <person name="Quesneville H."/>
            <person name="Rascle C."/>
            <person name="Schumacher J."/>
            <person name="Segurens B."/>
            <person name="Sexton A."/>
            <person name="Silva E."/>
            <person name="Sirven C."/>
            <person name="Soanes D.M."/>
            <person name="Talbot N.J."/>
            <person name="Templeton M."/>
            <person name="Yandava C."/>
            <person name="Yarden O."/>
            <person name="Zeng Q."/>
            <person name="Rollins J.A."/>
            <person name="Lebrun M.H."/>
            <person name="Dickman M."/>
        </authorList>
    </citation>
    <scope>NUCLEOTIDE SEQUENCE [LARGE SCALE GENOMIC DNA]</scope>
    <source>
        <strain evidence="3">ATCC 18683 / 1980 / Ss-1</strain>
    </source>
</reference>
<feature type="region of interest" description="Disordered" evidence="1">
    <location>
        <begin position="48"/>
        <end position="71"/>
    </location>
</feature>
<evidence type="ECO:0000313" key="3">
    <source>
        <dbReference type="Proteomes" id="UP000001312"/>
    </source>
</evidence>
<dbReference type="GeneID" id="5488190"/>
<organism evidence="2 3">
    <name type="scientific">Sclerotinia sclerotiorum (strain ATCC 18683 / 1980 / Ss-1)</name>
    <name type="common">White mold</name>
    <name type="synonym">Whetzelinia sclerotiorum</name>
    <dbReference type="NCBI Taxonomy" id="665079"/>
    <lineage>
        <taxon>Eukaryota</taxon>
        <taxon>Fungi</taxon>
        <taxon>Dikarya</taxon>
        <taxon>Ascomycota</taxon>
        <taxon>Pezizomycotina</taxon>
        <taxon>Leotiomycetes</taxon>
        <taxon>Helotiales</taxon>
        <taxon>Sclerotiniaceae</taxon>
        <taxon>Sclerotinia</taxon>
    </lineage>
</organism>
<accession>A7EPC7</accession>
<gene>
    <name evidence="2" type="ORF">SS1G_07176</name>
</gene>
<dbReference type="KEGG" id="ssl:SS1G_07176"/>
<dbReference type="InParanoid" id="A7EPC7"/>
<protein>
    <submittedName>
        <fullName evidence="2">Uncharacterized protein</fullName>
    </submittedName>
</protein>
<dbReference type="HOGENOM" id="CLU_2741574_0_0_1"/>
<evidence type="ECO:0000256" key="1">
    <source>
        <dbReference type="SAM" id="MobiDB-lite"/>
    </source>
</evidence>
<dbReference type="AlphaFoldDB" id="A7EPC7"/>